<dbReference type="AlphaFoldDB" id="A0A806KF96"/>
<reference evidence="1" key="1">
    <citation type="submission" date="2012-03" db="EMBL/GenBank/DDBJ databases">
        <title>Functional metagenomics reveals considerable lignocellulase gene clusters in the gut microbiome of a wood-feeding higher termite.</title>
        <authorList>
            <person name="Liu N."/>
        </authorList>
    </citation>
    <scope>NUCLEOTIDE SEQUENCE</scope>
</reference>
<sequence>MASENSEPTRRNAEKSLAMASAMFPLEEWIPHGEGIFVAKSRLSGGHKEQAKLYREIADVRILTGHGSVAYFLPERIDGKNKGKRYADTVLDGAIVEIKTISGNRTTLGKSFKKGYKQGLSMLETYPR</sequence>
<proteinExistence type="predicted"/>
<dbReference type="EMBL" id="JQ844229">
    <property type="protein sequence ID" value="AGS53307.1"/>
    <property type="molecule type" value="Genomic_DNA"/>
</dbReference>
<protein>
    <submittedName>
        <fullName evidence="1">Uncharacterized protein</fullName>
    </submittedName>
</protein>
<accession>A0A806KF96</accession>
<evidence type="ECO:0000313" key="1">
    <source>
        <dbReference type="EMBL" id="AGS53307.1"/>
    </source>
</evidence>
<organism evidence="1">
    <name type="scientific">uncultured bacterium contig00013</name>
    <dbReference type="NCBI Taxonomy" id="1181504"/>
    <lineage>
        <taxon>Bacteria</taxon>
        <taxon>environmental samples</taxon>
    </lineage>
</organism>
<name>A0A806KF96_9BACT</name>